<feature type="chain" id="PRO_5007170763" description="CAP domain-containing protein" evidence="1">
    <location>
        <begin position="31"/>
        <end position="164"/>
    </location>
</feature>
<name>A0A124E454_MYCFO</name>
<dbReference type="CDD" id="cd05379">
    <property type="entry name" value="CAP_bacterial"/>
    <property type="match status" value="1"/>
</dbReference>
<comment type="caution">
    <text evidence="2">The sequence shown here is derived from an EMBL/GenBank/DDBJ whole genome shotgun (WGS) entry which is preliminary data.</text>
</comment>
<gene>
    <name evidence="2" type="ORF">RMCFA_2161</name>
</gene>
<evidence type="ECO:0000256" key="1">
    <source>
        <dbReference type="SAM" id="SignalP"/>
    </source>
</evidence>
<feature type="signal peptide" evidence="1">
    <location>
        <begin position="1"/>
        <end position="30"/>
    </location>
</feature>
<dbReference type="AlphaFoldDB" id="A0A124E454"/>
<evidence type="ECO:0008006" key="4">
    <source>
        <dbReference type="Google" id="ProtNLM"/>
    </source>
</evidence>
<evidence type="ECO:0000313" key="3">
    <source>
        <dbReference type="Proteomes" id="UP000069705"/>
    </source>
</evidence>
<proteinExistence type="predicted"/>
<accession>A0A124E454</accession>
<reference evidence="2 3" key="1">
    <citation type="journal article" date="2016" name="Genome Announc.">
        <title>Draft Genome Sequences of Five Rapidly Growing Mycobacterium Species, M. thermoresistibile, M. fortuitum subsp. acetamidolyticum, M. canariasense, M. brisbanense, and M. novocastrense.</title>
        <authorList>
            <person name="Katahira K."/>
            <person name="Ogura Y."/>
            <person name="Gotoh Y."/>
            <person name="Hayashi T."/>
        </authorList>
    </citation>
    <scope>NUCLEOTIDE SEQUENCE [LARGE SCALE GENOMIC DNA]</scope>
    <source>
        <strain evidence="2 3">JCM6368</strain>
    </source>
</reference>
<evidence type="ECO:0000313" key="2">
    <source>
        <dbReference type="EMBL" id="GAT02049.1"/>
    </source>
</evidence>
<keyword evidence="1" id="KW-0732">Signal</keyword>
<dbReference type="EMBL" id="BCSZ01000020">
    <property type="protein sequence ID" value="GAT02049.1"/>
    <property type="molecule type" value="Genomic_DNA"/>
</dbReference>
<dbReference type="PANTHER" id="PTHR31157:SF1">
    <property type="entry name" value="SCP DOMAIN-CONTAINING PROTEIN"/>
    <property type="match status" value="1"/>
</dbReference>
<dbReference type="Gene3D" id="3.40.33.10">
    <property type="entry name" value="CAP"/>
    <property type="match status" value="1"/>
</dbReference>
<organism evidence="2 3">
    <name type="scientific">Mycolicibacterium fortuitum subsp. acetamidolyticum</name>
    <dbReference type="NCBI Taxonomy" id="144550"/>
    <lineage>
        <taxon>Bacteria</taxon>
        <taxon>Bacillati</taxon>
        <taxon>Actinomycetota</taxon>
        <taxon>Actinomycetes</taxon>
        <taxon>Mycobacteriales</taxon>
        <taxon>Mycobacteriaceae</taxon>
        <taxon>Mycolicibacterium</taxon>
    </lineage>
</organism>
<dbReference type="PANTHER" id="PTHR31157">
    <property type="entry name" value="SCP DOMAIN-CONTAINING PROTEIN"/>
    <property type="match status" value="1"/>
</dbReference>
<sequence length="164" mass="17691">MTINARRLAILAQCGVLTVTALLHAPGAAADNRRLNSSVVANVYTVQRQAGCANNITVDPRLLEAAHWHTLDVLNNRSLDGDTGSDGSTPQVRASNAGFRGRVAQTIAINPALAINNLDVINQWYHRPDYLAIMQDCGFTRIGVWSENSLDRSVLVAVYGSPDP</sequence>
<dbReference type="Proteomes" id="UP000069705">
    <property type="component" value="Unassembled WGS sequence"/>
</dbReference>
<reference evidence="3" key="2">
    <citation type="submission" date="2016-02" db="EMBL/GenBank/DDBJ databases">
        <title>Draft genome sequence of five rapidly growing Mycobacterium species.</title>
        <authorList>
            <person name="Katahira K."/>
            <person name="Gotou Y."/>
            <person name="Iida K."/>
            <person name="Ogura Y."/>
            <person name="Hayashi T."/>
        </authorList>
    </citation>
    <scope>NUCLEOTIDE SEQUENCE [LARGE SCALE GENOMIC DNA]</scope>
    <source>
        <strain evidence="3">JCM6368</strain>
    </source>
</reference>
<protein>
    <recommendedName>
        <fullName evidence="4">CAP domain-containing protein</fullName>
    </recommendedName>
</protein>
<dbReference type="InterPro" id="IPR035940">
    <property type="entry name" value="CAP_sf"/>
</dbReference>
<dbReference type="RefSeq" id="WP_061263317.1">
    <property type="nucleotide sequence ID" value="NZ_BCSZ01000020.1"/>
</dbReference>